<dbReference type="Pfam" id="PF07715">
    <property type="entry name" value="Plug"/>
    <property type="match status" value="1"/>
</dbReference>
<feature type="region of interest" description="Disordered" evidence="10">
    <location>
        <begin position="229"/>
        <end position="256"/>
    </location>
</feature>
<dbReference type="PANTHER" id="PTHR47234:SF2">
    <property type="entry name" value="TONB-DEPENDENT RECEPTOR"/>
    <property type="match status" value="1"/>
</dbReference>
<keyword evidence="11" id="KW-0732">Signal</keyword>
<evidence type="ECO:0000256" key="3">
    <source>
        <dbReference type="ARBA" id="ARBA00022452"/>
    </source>
</evidence>
<evidence type="ECO:0000256" key="11">
    <source>
        <dbReference type="SAM" id="SignalP"/>
    </source>
</evidence>
<evidence type="ECO:0000313" key="14">
    <source>
        <dbReference type="EMBL" id="RCL38191.1"/>
    </source>
</evidence>
<proteinExistence type="inferred from homology"/>
<accession>A0A368BLQ6</accession>
<evidence type="ECO:0000259" key="12">
    <source>
        <dbReference type="Pfam" id="PF00593"/>
    </source>
</evidence>
<evidence type="ECO:0000256" key="1">
    <source>
        <dbReference type="ARBA" id="ARBA00004571"/>
    </source>
</evidence>
<dbReference type="PROSITE" id="PS52016">
    <property type="entry name" value="TONB_DEPENDENT_REC_3"/>
    <property type="match status" value="1"/>
</dbReference>
<evidence type="ECO:0000256" key="10">
    <source>
        <dbReference type="SAM" id="MobiDB-lite"/>
    </source>
</evidence>
<comment type="similarity">
    <text evidence="8 9">Belongs to the TonB-dependent receptor family.</text>
</comment>
<dbReference type="EMBL" id="QOPC01000012">
    <property type="protein sequence ID" value="RCL38191.1"/>
    <property type="molecule type" value="Genomic_DNA"/>
</dbReference>
<sequence>MSHLFKFSLIAVLSLGLMPNHTFAQDEDADEVEEVIITGSRIKRSNLDSSKPLEIISEEAIERTGLNNIGDVLQNITSSDGSGIRPVSTSTNAGVGANEISLRNLGAGRTLVLVDGRRWATDAYGAVDMNTIPVSIISRVEILKDGASSIYGSDAVAGVINVITKKEYDGFSVSASQGEYDAGYGGNNQIDLLFGASSEKASSLFNFSFSSQEGIFGGEIPRAAIPWQGCTNPPGSGTGPENSPTNLGPNNAQNAGFGNFTPDTSIGVCGSSRSAYGRFFTSLGQKSLIPGQAGTDLSHFRPFTAAAMYNYAPINHVQLPVERWGAYNYSSFDISDNVTASVQFTYTQVKATNMIAQVPMTVEPSSGPQWQIPYSADSVFNVFNEEISHWRYRSVPFGPRKNQFDNDIFGVRFSLDGNFDMNDNTYFWSVGYQQNDASYDQTGYNYINLANLRNAVGPSFKRTDGTFGCGTPSDTITGCVPFNAFGGPDMGLSAGVITQNVYDQIVKYVGYTLQGQSGFDSEDFWAEISGPMFEMPYGVAYFAAGYEVRNQGYYERPDPLVAGGLSSTNFQEATRGKTGSEEFFIEMNFPLLNGVVGAQELEMTLSARSSEFTSGGIVGSGSVANSPGEPSTTEIGIRWRPIDDVLVRFTSGETFRAPSVGTLYAGASESFPSLADPCNTVNFPLASSATQANCVAQGVPAGGAPQLDSQLRELRGGNPNLLPEEGENMTLGIVYTPSQVEGLSIVLDAWQIELENIVSVISASQTISRCYVESSVQDDAFCSYVVRTPSGSVQEIRRSSINAAVQNVSGYDLGLRYEFDVDNYGSFVTAFDMTYYTKDEFAQSATSTPSERFGYYEGAMDWRWRANAGILWSYNDFTTSVDFRILDDNWEDCWLNYYWGLDAQCSHPDSGSYGYDEIKRTVYTDIQVNYAYSDTVNLFIGARNATGEEPPYVQDSFSHSFDMAYDLPGGAFFYGGFKIEL</sequence>
<keyword evidence="6 8" id="KW-0472">Membrane</keyword>
<dbReference type="InterPro" id="IPR039426">
    <property type="entry name" value="TonB-dep_rcpt-like"/>
</dbReference>
<dbReference type="InterPro" id="IPR012910">
    <property type="entry name" value="Plug_dom"/>
</dbReference>
<protein>
    <recommendedName>
        <fullName evidence="16">TonB-dependent receptor</fullName>
    </recommendedName>
</protein>
<name>A0A368BLQ6_9GAMM</name>
<evidence type="ECO:0000256" key="4">
    <source>
        <dbReference type="ARBA" id="ARBA00022692"/>
    </source>
</evidence>
<dbReference type="Proteomes" id="UP000253032">
    <property type="component" value="Unassembled WGS sequence"/>
</dbReference>
<feature type="domain" description="TonB-dependent receptor-like beta-barrel" evidence="12">
    <location>
        <begin position="379"/>
        <end position="944"/>
    </location>
</feature>
<evidence type="ECO:0000256" key="8">
    <source>
        <dbReference type="PROSITE-ProRule" id="PRU01360"/>
    </source>
</evidence>
<feature type="domain" description="TonB-dependent receptor plug" evidence="13">
    <location>
        <begin position="47"/>
        <end position="159"/>
    </location>
</feature>
<evidence type="ECO:0000256" key="2">
    <source>
        <dbReference type="ARBA" id="ARBA00022448"/>
    </source>
</evidence>
<evidence type="ECO:0000256" key="6">
    <source>
        <dbReference type="ARBA" id="ARBA00023136"/>
    </source>
</evidence>
<evidence type="ECO:0000313" key="15">
    <source>
        <dbReference type="Proteomes" id="UP000253032"/>
    </source>
</evidence>
<dbReference type="Gene3D" id="2.40.170.20">
    <property type="entry name" value="TonB-dependent receptor, beta-barrel domain"/>
    <property type="match status" value="1"/>
</dbReference>
<keyword evidence="7 8" id="KW-0998">Cell outer membrane</keyword>
<dbReference type="InterPro" id="IPR000531">
    <property type="entry name" value="Beta-barrel_TonB"/>
</dbReference>
<evidence type="ECO:0000256" key="9">
    <source>
        <dbReference type="RuleBase" id="RU003357"/>
    </source>
</evidence>
<reference evidence="14 15" key="1">
    <citation type="journal article" date="2018" name="Microbiome">
        <title>Fine metagenomic profile of the Mediterranean stratified and mixed water columns revealed by assembly and recruitment.</title>
        <authorList>
            <person name="Haro-Moreno J.M."/>
            <person name="Lopez-Perez M."/>
            <person name="De La Torre J.R."/>
            <person name="Picazo A."/>
            <person name="Camacho A."/>
            <person name="Rodriguez-Valera F."/>
        </authorList>
    </citation>
    <scope>NUCLEOTIDE SEQUENCE [LARGE SCALE GENOMIC DNA]</scope>
    <source>
        <strain evidence="14">MED-G84</strain>
    </source>
</reference>
<evidence type="ECO:0000256" key="7">
    <source>
        <dbReference type="ARBA" id="ARBA00023237"/>
    </source>
</evidence>
<keyword evidence="4 8" id="KW-0812">Transmembrane</keyword>
<keyword evidence="2 8" id="KW-0813">Transport</keyword>
<keyword evidence="3 8" id="KW-1134">Transmembrane beta strand</keyword>
<comment type="subcellular location">
    <subcellularLocation>
        <location evidence="1 8">Cell outer membrane</location>
        <topology evidence="1 8">Multi-pass membrane protein</topology>
    </subcellularLocation>
</comment>
<dbReference type="InterPro" id="IPR036942">
    <property type="entry name" value="Beta-barrel_TonB_sf"/>
</dbReference>
<feature type="signal peptide" evidence="11">
    <location>
        <begin position="1"/>
        <end position="24"/>
    </location>
</feature>
<evidence type="ECO:0008006" key="16">
    <source>
        <dbReference type="Google" id="ProtNLM"/>
    </source>
</evidence>
<comment type="caution">
    <text evidence="14">The sequence shown here is derived from an EMBL/GenBank/DDBJ whole genome shotgun (WGS) entry which is preliminary data.</text>
</comment>
<evidence type="ECO:0000256" key="5">
    <source>
        <dbReference type="ARBA" id="ARBA00023077"/>
    </source>
</evidence>
<feature type="chain" id="PRO_5016919260" description="TonB-dependent receptor" evidence="11">
    <location>
        <begin position="25"/>
        <end position="981"/>
    </location>
</feature>
<dbReference type="PANTHER" id="PTHR47234">
    <property type="match status" value="1"/>
</dbReference>
<evidence type="ECO:0000259" key="13">
    <source>
        <dbReference type="Pfam" id="PF07715"/>
    </source>
</evidence>
<keyword evidence="5 9" id="KW-0798">TonB box</keyword>
<organism evidence="14 15">
    <name type="scientific">SAR86 cluster bacterium</name>
    <dbReference type="NCBI Taxonomy" id="2030880"/>
    <lineage>
        <taxon>Bacteria</taxon>
        <taxon>Pseudomonadati</taxon>
        <taxon>Pseudomonadota</taxon>
        <taxon>Gammaproteobacteria</taxon>
        <taxon>SAR86 cluster</taxon>
    </lineage>
</organism>
<dbReference type="InterPro" id="IPR037066">
    <property type="entry name" value="Plug_dom_sf"/>
</dbReference>
<gene>
    <name evidence="14" type="ORF">DBW98_02755</name>
</gene>
<dbReference type="Pfam" id="PF00593">
    <property type="entry name" value="TonB_dep_Rec_b-barrel"/>
    <property type="match status" value="1"/>
</dbReference>
<dbReference type="SUPFAM" id="SSF56935">
    <property type="entry name" value="Porins"/>
    <property type="match status" value="1"/>
</dbReference>
<dbReference type="GO" id="GO:0009279">
    <property type="term" value="C:cell outer membrane"/>
    <property type="evidence" value="ECO:0007669"/>
    <property type="project" value="UniProtKB-SubCell"/>
</dbReference>
<dbReference type="AlphaFoldDB" id="A0A368BLQ6"/>
<dbReference type="Gene3D" id="2.170.130.10">
    <property type="entry name" value="TonB-dependent receptor, plug domain"/>
    <property type="match status" value="1"/>
</dbReference>